<keyword evidence="4" id="KW-1185">Reference proteome</keyword>
<feature type="compositionally biased region" description="Basic and acidic residues" evidence="1">
    <location>
        <begin position="164"/>
        <end position="177"/>
    </location>
</feature>
<dbReference type="AlphaFoldDB" id="A0A7X1FXY9"/>
<dbReference type="Gene3D" id="3.10.450.50">
    <property type="match status" value="1"/>
</dbReference>
<accession>A0A7X1FXY9</accession>
<dbReference type="Pfam" id="PF13577">
    <property type="entry name" value="SnoaL_4"/>
    <property type="match status" value="1"/>
</dbReference>
<dbReference type="InterPro" id="IPR037401">
    <property type="entry name" value="SnoaL-like"/>
</dbReference>
<comment type="caution">
    <text evidence="3">The sequence shown here is derived from an EMBL/GenBank/DDBJ whole genome shotgun (WGS) entry which is preliminary data.</text>
</comment>
<reference evidence="3 4" key="1">
    <citation type="submission" date="2020-08" db="EMBL/GenBank/DDBJ databases">
        <title>The genome sequence of type strain Novosphingobium piscinae KCTC 42194.</title>
        <authorList>
            <person name="Liu Y."/>
        </authorList>
    </citation>
    <scope>NUCLEOTIDE SEQUENCE [LARGE SCALE GENOMIC DNA]</scope>
    <source>
        <strain evidence="3 4">KCTC 42194</strain>
    </source>
</reference>
<evidence type="ECO:0000313" key="4">
    <source>
        <dbReference type="Proteomes" id="UP000551327"/>
    </source>
</evidence>
<evidence type="ECO:0000256" key="1">
    <source>
        <dbReference type="SAM" id="MobiDB-lite"/>
    </source>
</evidence>
<dbReference type="EMBL" id="JACLAX010000006">
    <property type="protein sequence ID" value="MBC2668988.1"/>
    <property type="molecule type" value="Genomic_DNA"/>
</dbReference>
<name>A0A7X1FXY9_9SPHN</name>
<sequence>MNKPPFDAEAALRDYVARRDITDAVQRYLRGLDRLDPDLVRSAFTADAWVDCGLMAGPAETFVPFAMELLGAMEANQHLMGQLRIELHDEFRASGEVYFQAWHASRDESGAPRDLFIAGRYVDEYACDNGEWKIHRRHLITDWTRDEPADRSVLEAPTTNRGGRSGEDFSERRNWPA</sequence>
<dbReference type="RefSeq" id="WP_185678883.1">
    <property type="nucleotide sequence ID" value="NZ_JACLAX010000006.1"/>
</dbReference>
<evidence type="ECO:0000259" key="2">
    <source>
        <dbReference type="Pfam" id="PF13577"/>
    </source>
</evidence>
<feature type="region of interest" description="Disordered" evidence="1">
    <location>
        <begin position="150"/>
        <end position="177"/>
    </location>
</feature>
<organism evidence="3 4">
    <name type="scientific">Novosphingobium piscinae</name>
    <dbReference type="NCBI Taxonomy" id="1507448"/>
    <lineage>
        <taxon>Bacteria</taxon>
        <taxon>Pseudomonadati</taxon>
        <taxon>Pseudomonadota</taxon>
        <taxon>Alphaproteobacteria</taxon>
        <taxon>Sphingomonadales</taxon>
        <taxon>Sphingomonadaceae</taxon>
        <taxon>Novosphingobium</taxon>
    </lineage>
</organism>
<dbReference type="Proteomes" id="UP000551327">
    <property type="component" value="Unassembled WGS sequence"/>
</dbReference>
<protein>
    <submittedName>
        <fullName evidence="3">Nuclear transport factor 2 family protein</fullName>
    </submittedName>
</protein>
<feature type="domain" description="SnoaL-like" evidence="2">
    <location>
        <begin position="17"/>
        <end position="138"/>
    </location>
</feature>
<gene>
    <name evidence="3" type="ORF">H7F53_07520</name>
</gene>
<dbReference type="SUPFAM" id="SSF54427">
    <property type="entry name" value="NTF2-like"/>
    <property type="match status" value="1"/>
</dbReference>
<evidence type="ECO:0000313" key="3">
    <source>
        <dbReference type="EMBL" id="MBC2668988.1"/>
    </source>
</evidence>
<proteinExistence type="predicted"/>
<dbReference type="InterPro" id="IPR032710">
    <property type="entry name" value="NTF2-like_dom_sf"/>
</dbReference>